<dbReference type="Gene3D" id="2.60.120.200">
    <property type="match status" value="1"/>
</dbReference>
<dbReference type="Proteomes" id="UP000467840">
    <property type="component" value="Chromosome 14"/>
</dbReference>
<reference evidence="2 3" key="1">
    <citation type="journal article" date="2020" name="Mol. Plant">
        <title>The Chromosome-Based Rubber Tree Genome Provides New Insights into Spurge Genome Evolution and Rubber Biosynthesis.</title>
        <authorList>
            <person name="Liu J."/>
            <person name="Shi C."/>
            <person name="Shi C.C."/>
            <person name="Li W."/>
            <person name="Zhang Q.J."/>
            <person name="Zhang Y."/>
            <person name="Li K."/>
            <person name="Lu H.F."/>
            <person name="Shi C."/>
            <person name="Zhu S.T."/>
            <person name="Xiao Z.Y."/>
            <person name="Nan H."/>
            <person name="Yue Y."/>
            <person name="Zhu X.G."/>
            <person name="Wu Y."/>
            <person name="Hong X.N."/>
            <person name="Fan G.Y."/>
            <person name="Tong Y."/>
            <person name="Zhang D."/>
            <person name="Mao C.L."/>
            <person name="Liu Y.L."/>
            <person name="Hao S.J."/>
            <person name="Liu W.Q."/>
            <person name="Lv M.Q."/>
            <person name="Zhang H.B."/>
            <person name="Liu Y."/>
            <person name="Hu-Tang G.R."/>
            <person name="Wang J.P."/>
            <person name="Wang J.H."/>
            <person name="Sun Y.H."/>
            <person name="Ni S.B."/>
            <person name="Chen W.B."/>
            <person name="Zhang X.C."/>
            <person name="Jiao Y.N."/>
            <person name="Eichler E.E."/>
            <person name="Li G.H."/>
            <person name="Liu X."/>
            <person name="Gao L.Z."/>
        </authorList>
    </citation>
    <scope>NUCLEOTIDE SEQUENCE [LARGE SCALE GENOMIC DNA]</scope>
    <source>
        <strain evidence="3">cv. GT1</strain>
        <tissue evidence="2">Leaf</tissue>
    </source>
</reference>
<comment type="caution">
    <text evidence="2">The sequence shown here is derived from an EMBL/GenBank/DDBJ whole genome shotgun (WGS) entry which is preliminary data.</text>
</comment>
<dbReference type="GO" id="GO:0004553">
    <property type="term" value="F:hydrolase activity, hydrolyzing O-glycosyl compounds"/>
    <property type="evidence" value="ECO:0007669"/>
    <property type="project" value="InterPro"/>
</dbReference>
<gene>
    <name evidence="2" type="ORF">GH714_001733</name>
</gene>
<feature type="domain" description="GH16" evidence="1">
    <location>
        <begin position="46"/>
        <end position="78"/>
    </location>
</feature>
<evidence type="ECO:0000313" key="3">
    <source>
        <dbReference type="Proteomes" id="UP000467840"/>
    </source>
</evidence>
<dbReference type="Pfam" id="PF00722">
    <property type="entry name" value="Glyco_hydro_16"/>
    <property type="match status" value="1"/>
</dbReference>
<protein>
    <recommendedName>
        <fullName evidence="1">GH16 domain-containing protein</fullName>
    </recommendedName>
</protein>
<dbReference type="AlphaFoldDB" id="A0A6A6M6T2"/>
<accession>A0A6A6M6T2</accession>
<keyword evidence="3" id="KW-1185">Reference proteome</keyword>
<dbReference type="EMBL" id="JAAGAX010000006">
    <property type="protein sequence ID" value="KAF2309362.1"/>
    <property type="molecule type" value="Genomic_DNA"/>
</dbReference>
<name>A0A6A6M6T2_HEVBR</name>
<dbReference type="GO" id="GO:0005975">
    <property type="term" value="P:carbohydrate metabolic process"/>
    <property type="evidence" value="ECO:0007669"/>
    <property type="project" value="InterPro"/>
</dbReference>
<dbReference type="InterPro" id="IPR000757">
    <property type="entry name" value="Beta-glucanase-like"/>
</dbReference>
<sequence length="91" mass="9964">MGNFSLSALIKLLALDFSPGMSICLERLICSSSLSLATLLALLRPIIFSVDGTPIREFKNLESIGVPFPKKEAMRIYLVYGMLMIGLQEGV</sequence>
<evidence type="ECO:0000313" key="2">
    <source>
        <dbReference type="EMBL" id="KAF2309362.1"/>
    </source>
</evidence>
<evidence type="ECO:0000259" key="1">
    <source>
        <dbReference type="Pfam" id="PF00722"/>
    </source>
</evidence>
<proteinExistence type="predicted"/>
<organism evidence="2 3">
    <name type="scientific">Hevea brasiliensis</name>
    <name type="common">Para rubber tree</name>
    <name type="synonym">Siphonia brasiliensis</name>
    <dbReference type="NCBI Taxonomy" id="3981"/>
    <lineage>
        <taxon>Eukaryota</taxon>
        <taxon>Viridiplantae</taxon>
        <taxon>Streptophyta</taxon>
        <taxon>Embryophyta</taxon>
        <taxon>Tracheophyta</taxon>
        <taxon>Spermatophyta</taxon>
        <taxon>Magnoliopsida</taxon>
        <taxon>eudicotyledons</taxon>
        <taxon>Gunneridae</taxon>
        <taxon>Pentapetalae</taxon>
        <taxon>rosids</taxon>
        <taxon>fabids</taxon>
        <taxon>Malpighiales</taxon>
        <taxon>Euphorbiaceae</taxon>
        <taxon>Crotonoideae</taxon>
        <taxon>Micrandreae</taxon>
        <taxon>Hevea</taxon>
    </lineage>
</organism>